<organism evidence="5 6">
    <name type="scientific">Breoghania corrubedonensis</name>
    <dbReference type="NCBI Taxonomy" id="665038"/>
    <lineage>
        <taxon>Bacteria</taxon>
        <taxon>Pseudomonadati</taxon>
        <taxon>Pseudomonadota</taxon>
        <taxon>Alphaproteobacteria</taxon>
        <taxon>Hyphomicrobiales</taxon>
        <taxon>Stappiaceae</taxon>
        <taxon>Breoghania</taxon>
    </lineage>
</organism>
<dbReference type="SMART" id="SM00345">
    <property type="entry name" value="HTH_GNTR"/>
    <property type="match status" value="1"/>
</dbReference>
<dbReference type="AlphaFoldDB" id="A0A2T5V5F8"/>
<dbReference type="Gene3D" id="1.20.120.530">
    <property type="entry name" value="GntR ligand-binding domain-like"/>
    <property type="match status" value="1"/>
</dbReference>
<evidence type="ECO:0000256" key="3">
    <source>
        <dbReference type="ARBA" id="ARBA00023163"/>
    </source>
</evidence>
<evidence type="ECO:0000313" key="6">
    <source>
        <dbReference type="Proteomes" id="UP000244081"/>
    </source>
</evidence>
<keyword evidence="6" id="KW-1185">Reference proteome</keyword>
<dbReference type="PANTHER" id="PTHR43537:SF6">
    <property type="entry name" value="HTH-TYPE TRANSCRIPTIONAL REPRESSOR RSPR"/>
    <property type="match status" value="1"/>
</dbReference>
<dbReference type="SUPFAM" id="SSF48008">
    <property type="entry name" value="GntR ligand-binding domain-like"/>
    <property type="match status" value="1"/>
</dbReference>
<dbReference type="InterPro" id="IPR008920">
    <property type="entry name" value="TF_FadR/GntR_C"/>
</dbReference>
<gene>
    <name evidence="5" type="ORF">C8N35_10815</name>
</gene>
<evidence type="ECO:0000313" key="5">
    <source>
        <dbReference type="EMBL" id="PTW58980.1"/>
    </source>
</evidence>
<dbReference type="PRINTS" id="PR00035">
    <property type="entry name" value="HTHGNTR"/>
</dbReference>
<dbReference type="SMART" id="SM00895">
    <property type="entry name" value="FCD"/>
    <property type="match status" value="1"/>
</dbReference>
<accession>A0A2T5V5F8</accession>
<dbReference type="SUPFAM" id="SSF46785">
    <property type="entry name" value="Winged helix' DNA-binding domain"/>
    <property type="match status" value="1"/>
</dbReference>
<evidence type="ECO:0000259" key="4">
    <source>
        <dbReference type="PROSITE" id="PS50949"/>
    </source>
</evidence>
<dbReference type="RefSeq" id="WP_107991056.1">
    <property type="nucleotide sequence ID" value="NZ_QAYG01000008.1"/>
</dbReference>
<evidence type="ECO:0000256" key="2">
    <source>
        <dbReference type="ARBA" id="ARBA00023125"/>
    </source>
</evidence>
<proteinExistence type="predicted"/>
<dbReference type="PROSITE" id="PS50949">
    <property type="entry name" value="HTH_GNTR"/>
    <property type="match status" value="1"/>
</dbReference>
<dbReference type="Pfam" id="PF00392">
    <property type="entry name" value="GntR"/>
    <property type="match status" value="1"/>
</dbReference>
<keyword evidence="3" id="KW-0804">Transcription</keyword>
<reference evidence="5 6" key="1">
    <citation type="submission" date="2018-04" db="EMBL/GenBank/DDBJ databases">
        <title>Genomic Encyclopedia of Archaeal and Bacterial Type Strains, Phase II (KMG-II): from individual species to whole genera.</title>
        <authorList>
            <person name="Goeker M."/>
        </authorList>
    </citation>
    <scope>NUCLEOTIDE SEQUENCE [LARGE SCALE GENOMIC DNA]</scope>
    <source>
        <strain evidence="5 6">DSM 23382</strain>
    </source>
</reference>
<keyword evidence="1" id="KW-0805">Transcription regulation</keyword>
<dbReference type="GO" id="GO:0003700">
    <property type="term" value="F:DNA-binding transcription factor activity"/>
    <property type="evidence" value="ECO:0007669"/>
    <property type="project" value="InterPro"/>
</dbReference>
<dbReference type="CDD" id="cd07377">
    <property type="entry name" value="WHTH_GntR"/>
    <property type="match status" value="1"/>
</dbReference>
<dbReference type="InterPro" id="IPR000524">
    <property type="entry name" value="Tscrpt_reg_HTH_GntR"/>
</dbReference>
<evidence type="ECO:0000256" key="1">
    <source>
        <dbReference type="ARBA" id="ARBA00023015"/>
    </source>
</evidence>
<name>A0A2T5V5F8_9HYPH</name>
<dbReference type="InterPro" id="IPR011711">
    <property type="entry name" value="GntR_C"/>
</dbReference>
<dbReference type="Proteomes" id="UP000244081">
    <property type="component" value="Unassembled WGS sequence"/>
</dbReference>
<dbReference type="OrthoDB" id="9788098at2"/>
<protein>
    <submittedName>
        <fullName evidence="5">DNA-binding GntR family transcriptional regulator</fullName>
    </submittedName>
</protein>
<dbReference type="Gene3D" id="1.10.10.10">
    <property type="entry name" value="Winged helix-like DNA-binding domain superfamily/Winged helix DNA-binding domain"/>
    <property type="match status" value="1"/>
</dbReference>
<dbReference type="InterPro" id="IPR036388">
    <property type="entry name" value="WH-like_DNA-bd_sf"/>
</dbReference>
<comment type="caution">
    <text evidence="5">The sequence shown here is derived from an EMBL/GenBank/DDBJ whole genome shotgun (WGS) entry which is preliminary data.</text>
</comment>
<dbReference type="EMBL" id="QAYG01000008">
    <property type="protein sequence ID" value="PTW58980.1"/>
    <property type="molecule type" value="Genomic_DNA"/>
</dbReference>
<dbReference type="GO" id="GO:0003677">
    <property type="term" value="F:DNA binding"/>
    <property type="evidence" value="ECO:0007669"/>
    <property type="project" value="UniProtKB-KW"/>
</dbReference>
<feature type="domain" description="HTH gntR-type" evidence="4">
    <location>
        <begin position="15"/>
        <end position="82"/>
    </location>
</feature>
<dbReference type="InterPro" id="IPR036390">
    <property type="entry name" value="WH_DNA-bd_sf"/>
</dbReference>
<sequence>MYQDTIRTVELDLTMAVGPQITAALRRLIVHNSILPGQRLSEAEISQHFGVSRQPVREAFIKLAEEGLLEIRPQRGTFVQKVSLEAVLDARFVREAVEADIAKLCAAVPRPGLLRELRDQLDAQRASLAKGGDAFVPLDDLFHRTLAEAAGHPNAWMVIEGLKSQLDRVRHFATAQFPLEHLVEQHAAIVDAIEMRDPGAAEDAMRFHLKRILSDLPAIREKFGDYFELR</sequence>
<dbReference type="PANTHER" id="PTHR43537">
    <property type="entry name" value="TRANSCRIPTIONAL REGULATOR, GNTR FAMILY"/>
    <property type="match status" value="1"/>
</dbReference>
<keyword evidence="2 5" id="KW-0238">DNA-binding</keyword>
<dbReference type="Pfam" id="PF07729">
    <property type="entry name" value="FCD"/>
    <property type="match status" value="1"/>
</dbReference>